<accession>A0A328UBJ2</accession>
<organism evidence="1 2">
    <name type="scientific">Hydrogeniiclostridium mannosilyticum</name>
    <dbReference type="NCBI Taxonomy" id="2764322"/>
    <lineage>
        <taxon>Bacteria</taxon>
        <taxon>Bacillati</taxon>
        <taxon>Bacillota</taxon>
        <taxon>Clostridia</taxon>
        <taxon>Eubacteriales</taxon>
        <taxon>Acutalibacteraceae</taxon>
        <taxon>Hydrogeniiclostridium</taxon>
    </lineage>
</organism>
<dbReference type="AlphaFoldDB" id="A0A328UBJ2"/>
<comment type="caution">
    <text evidence="1">The sequence shown here is derived from an EMBL/GenBank/DDBJ whole genome shotgun (WGS) entry which is preliminary data.</text>
</comment>
<keyword evidence="2" id="KW-1185">Reference proteome</keyword>
<protein>
    <submittedName>
        <fullName evidence="1">Uncharacterized protein</fullName>
    </submittedName>
</protein>
<gene>
    <name evidence="1" type="ORF">DPQ25_11910</name>
</gene>
<proteinExistence type="predicted"/>
<dbReference type="EMBL" id="QLYR01000010">
    <property type="protein sequence ID" value="RAQ22661.1"/>
    <property type="molecule type" value="Genomic_DNA"/>
</dbReference>
<evidence type="ECO:0000313" key="1">
    <source>
        <dbReference type="EMBL" id="RAQ22661.1"/>
    </source>
</evidence>
<sequence>MICSYGGAGFVQQNLIERWLLPRSGGSPAFYLRVPSRIFYPIDICAQHGKLTEERGFLTCIVGKLLK</sequence>
<evidence type="ECO:0000313" key="2">
    <source>
        <dbReference type="Proteomes" id="UP000249377"/>
    </source>
</evidence>
<name>A0A328UBJ2_9FIRM</name>
<reference evidence="1 2" key="1">
    <citation type="submission" date="2018-06" db="EMBL/GenBank/DDBJ databases">
        <title>Noncontiguous genome sequence of Ruminococcaceae bacterium ASD2818.</title>
        <authorList>
            <person name="Chaplin A.V."/>
            <person name="Sokolova S.R."/>
            <person name="Kochetkova T.O."/>
            <person name="Goltsov A.Y."/>
            <person name="Trofimov D.Y."/>
            <person name="Efimov B.A."/>
        </authorList>
    </citation>
    <scope>NUCLEOTIDE SEQUENCE [LARGE SCALE GENOMIC DNA]</scope>
    <source>
        <strain evidence="1 2">ASD2818</strain>
    </source>
</reference>
<dbReference type="Proteomes" id="UP000249377">
    <property type="component" value="Unassembled WGS sequence"/>
</dbReference>